<accession>X1R8Z4</accession>
<feature type="non-terminal residue" evidence="1">
    <location>
        <position position="35"/>
    </location>
</feature>
<dbReference type="EMBL" id="BARV01044810">
    <property type="protein sequence ID" value="GAI63476.1"/>
    <property type="molecule type" value="Genomic_DNA"/>
</dbReference>
<reference evidence="1" key="1">
    <citation type="journal article" date="2014" name="Front. Microbiol.">
        <title>High frequency of phylogenetically diverse reductive dehalogenase-homologous genes in deep subseafloor sedimentary metagenomes.</title>
        <authorList>
            <person name="Kawai M."/>
            <person name="Futagami T."/>
            <person name="Toyoda A."/>
            <person name="Takaki Y."/>
            <person name="Nishi S."/>
            <person name="Hori S."/>
            <person name="Arai W."/>
            <person name="Tsubouchi T."/>
            <person name="Morono Y."/>
            <person name="Uchiyama I."/>
            <person name="Ito T."/>
            <person name="Fujiyama A."/>
            <person name="Inagaki F."/>
            <person name="Takami H."/>
        </authorList>
    </citation>
    <scope>NUCLEOTIDE SEQUENCE</scope>
    <source>
        <strain evidence="1">Expedition CK06-06</strain>
    </source>
</reference>
<sequence>MSVNGVLCRMISILCTKTVLSNEAIFDIFEKDTAG</sequence>
<proteinExistence type="predicted"/>
<protein>
    <submittedName>
        <fullName evidence="1">Uncharacterized protein</fullName>
    </submittedName>
</protein>
<name>X1R8Z4_9ZZZZ</name>
<dbReference type="AlphaFoldDB" id="X1R8Z4"/>
<organism evidence="1">
    <name type="scientific">marine sediment metagenome</name>
    <dbReference type="NCBI Taxonomy" id="412755"/>
    <lineage>
        <taxon>unclassified sequences</taxon>
        <taxon>metagenomes</taxon>
        <taxon>ecological metagenomes</taxon>
    </lineage>
</organism>
<comment type="caution">
    <text evidence="1">The sequence shown here is derived from an EMBL/GenBank/DDBJ whole genome shotgun (WGS) entry which is preliminary data.</text>
</comment>
<evidence type="ECO:0000313" key="1">
    <source>
        <dbReference type="EMBL" id="GAI63476.1"/>
    </source>
</evidence>
<gene>
    <name evidence="1" type="ORF">S06H3_66064</name>
</gene>